<accession>A0A2T5J3S6</accession>
<gene>
    <name evidence="1" type="ORF">C8N29_101338</name>
</gene>
<dbReference type="EMBL" id="QAON01000001">
    <property type="protein sequence ID" value="PTQ91265.1"/>
    <property type="molecule type" value="Genomic_DNA"/>
</dbReference>
<keyword evidence="2" id="KW-1185">Reference proteome</keyword>
<name>A0A2T5J3S6_9GAMM</name>
<evidence type="ECO:0000313" key="2">
    <source>
        <dbReference type="Proteomes" id="UP000244223"/>
    </source>
</evidence>
<dbReference type="OrthoDB" id="2081253at2"/>
<dbReference type="RefSeq" id="WP_107864279.1">
    <property type="nucleotide sequence ID" value="NZ_QAON01000001.1"/>
</dbReference>
<evidence type="ECO:0000313" key="1">
    <source>
        <dbReference type="EMBL" id="PTQ91265.1"/>
    </source>
</evidence>
<dbReference type="Pfam" id="PF05069">
    <property type="entry name" value="Phage_tail_S"/>
    <property type="match status" value="1"/>
</dbReference>
<comment type="caution">
    <text evidence="1">The sequence shown here is derived from an EMBL/GenBank/DDBJ whole genome shotgun (WGS) entry which is preliminary data.</text>
</comment>
<dbReference type="Proteomes" id="UP000244223">
    <property type="component" value="Unassembled WGS sequence"/>
</dbReference>
<proteinExistence type="predicted"/>
<dbReference type="AlphaFoldDB" id="A0A2T5J3S6"/>
<dbReference type="InterPro" id="IPR006522">
    <property type="entry name" value="Phage_virion_morphogenesis"/>
</dbReference>
<reference evidence="1 2" key="1">
    <citation type="submission" date="2018-04" db="EMBL/GenBank/DDBJ databases">
        <title>Genomic Encyclopedia of Archaeal and Bacterial Type Strains, Phase II (KMG-II): from individual species to whole genera.</title>
        <authorList>
            <person name="Goeker M."/>
        </authorList>
    </citation>
    <scope>NUCLEOTIDE SEQUENCE [LARGE SCALE GENOMIC DNA]</scope>
    <source>
        <strain evidence="1 2">DSM 5822</strain>
    </source>
</reference>
<sequence>MFEIRMTATELQNFMNQMQAHANLYGLPAVVATELYNQTVKNFEANGRPSWAGLSPVTKERRAALGYGSDNILRVRGKLFDAITPFSGSDFAGVGVSHTVPYAPTQQFGAKKGQFGQSKRGNPLPWGDIPARPYIPIDKNGNLQPEAEEAVLGVVTHYLRGLGFN</sequence>
<organism evidence="1 2">
    <name type="scientific">Agitococcus lubricus</name>
    <dbReference type="NCBI Taxonomy" id="1077255"/>
    <lineage>
        <taxon>Bacteria</taxon>
        <taxon>Pseudomonadati</taxon>
        <taxon>Pseudomonadota</taxon>
        <taxon>Gammaproteobacteria</taxon>
        <taxon>Moraxellales</taxon>
        <taxon>Moraxellaceae</taxon>
        <taxon>Agitococcus</taxon>
    </lineage>
</organism>
<protein>
    <submittedName>
        <fullName evidence="1">Phage gpG-like protein</fullName>
    </submittedName>
</protein>